<dbReference type="GO" id="GO:0005524">
    <property type="term" value="F:ATP binding"/>
    <property type="evidence" value="ECO:0007669"/>
    <property type="project" value="UniProtKB-KW"/>
</dbReference>
<dbReference type="GO" id="GO:0016887">
    <property type="term" value="F:ATP hydrolysis activity"/>
    <property type="evidence" value="ECO:0007669"/>
    <property type="project" value="InterPro"/>
</dbReference>
<dbReference type="InterPro" id="IPR003593">
    <property type="entry name" value="AAA+_ATPase"/>
</dbReference>
<dbReference type="AlphaFoldDB" id="A0A9D1E3K0"/>
<accession>A0A9D1E3K0</accession>
<reference evidence="4" key="1">
    <citation type="submission" date="2020-10" db="EMBL/GenBank/DDBJ databases">
        <authorList>
            <person name="Gilroy R."/>
        </authorList>
    </citation>
    <scope>NUCLEOTIDE SEQUENCE</scope>
    <source>
        <strain evidence="4">CHK121-14286</strain>
    </source>
</reference>
<dbReference type="Gene3D" id="3.40.50.300">
    <property type="entry name" value="P-loop containing nucleotide triphosphate hydrolases"/>
    <property type="match status" value="2"/>
</dbReference>
<dbReference type="PANTHER" id="PTHR42855:SF2">
    <property type="entry name" value="DRUG RESISTANCE ABC TRANSPORTER,ATP-BINDING PROTEIN"/>
    <property type="match status" value="1"/>
</dbReference>
<dbReference type="InterPro" id="IPR027417">
    <property type="entry name" value="P-loop_NTPase"/>
</dbReference>
<dbReference type="PROSITE" id="PS00211">
    <property type="entry name" value="ABC_TRANSPORTER_1"/>
    <property type="match status" value="1"/>
</dbReference>
<evidence type="ECO:0000259" key="3">
    <source>
        <dbReference type="PROSITE" id="PS50893"/>
    </source>
</evidence>
<dbReference type="SUPFAM" id="SSF52540">
    <property type="entry name" value="P-loop containing nucleoside triphosphate hydrolases"/>
    <property type="match status" value="2"/>
</dbReference>
<evidence type="ECO:0000256" key="1">
    <source>
        <dbReference type="ARBA" id="ARBA00022741"/>
    </source>
</evidence>
<feature type="domain" description="ABC transporter" evidence="3">
    <location>
        <begin position="306"/>
        <end position="491"/>
    </location>
</feature>
<dbReference type="NCBIfam" id="NF000355">
    <property type="entry name" value="ribo_prot_ABC_F"/>
    <property type="match status" value="1"/>
</dbReference>
<proteinExistence type="predicted"/>
<name>A0A9D1E3K0_9BACT</name>
<gene>
    <name evidence="4" type="primary">abc-f</name>
    <name evidence="4" type="ORF">IAC95_02565</name>
</gene>
<dbReference type="PROSITE" id="PS50893">
    <property type="entry name" value="ABC_TRANSPORTER_2"/>
    <property type="match status" value="2"/>
</dbReference>
<dbReference type="InterPro" id="IPR003439">
    <property type="entry name" value="ABC_transporter-like_ATP-bd"/>
</dbReference>
<dbReference type="InterPro" id="IPR017871">
    <property type="entry name" value="ABC_transporter-like_CS"/>
</dbReference>
<feature type="domain" description="ABC transporter" evidence="3">
    <location>
        <begin position="4"/>
        <end position="213"/>
    </location>
</feature>
<dbReference type="Pfam" id="PF00005">
    <property type="entry name" value="ABC_tran"/>
    <property type="match status" value="2"/>
</dbReference>
<evidence type="ECO:0000256" key="2">
    <source>
        <dbReference type="ARBA" id="ARBA00022840"/>
    </source>
</evidence>
<comment type="caution">
    <text evidence="4">The sequence shown here is derived from an EMBL/GenBank/DDBJ whole genome shotgun (WGS) entry which is preliminary data.</text>
</comment>
<organism evidence="4 5">
    <name type="scientific">Candidatus Fimimonas gallinarum</name>
    <dbReference type="NCBI Taxonomy" id="2840821"/>
    <lineage>
        <taxon>Bacteria</taxon>
        <taxon>Pseudomonadati</taxon>
        <taxon>Myxococcota</taxon>
        <taxon>Myxococcia</taxon>
        <taxon>Myxococcales</taxon>
        <taxon>Cystobacterineae</taxon>
        <taxon>Myxococcaceae</taxon>
        <taxon>Myxococcaceae incertae sedis</taxon>
        <taxon>Candidatus Fimimonas</taxon>
    </lineage>
</organism>
<dbReference type="EMBL" id="DVHL01000021">
    <property type="protein sequence ID" value="HIR65755.1"/>
    <property type="molecule type" value="Genomic_DNA"/>
</dbReference>
<dbReference type="InterPro" id="IPR051309">
    <property type="entry name" value="ABCF_ATPase"/>
</dbReference>
<dbReference type="Proteomes" id="UP000824200">
    <property type="component" value="Unassembled WGS sequence"/>
</dbReference>
<reference evidence="4" key="2">
    <citation type="journal article" date="2021" name="PeerJ">
        <title>Extensive microbial diversity within the chicken gut microbiome revealed by metagenomics and culture.</title>
        <authorList>
            <person name="Gilroy R."/>
            <person name="Ravi A."/>
            <person name="Getino M."/>
            <person name="Pursley I."/>
            <person name="Horton D.L."/>
            <person name="Alikhan N.F."/>
            <person name="Baker D."/>
            <person name="Gharbi K."/>
            <person name="Hall N."/>
            <person name="Watson M."/>
            <person name="Adriaenssens E.M."/>
            <person name="Foster-Nyarko E."/>
            <person name="Jarju S."/>
            <person name="Secka A."/>
            <person name="Antonio M."/>
            <person name="Oren A."/>
            <person name="Chaudhuri R.R."/>
            <person name="La Ragione R."/>
            <person name="Hildebrand F."/>
            <person name="Pallen M.J."/>
        </authorList>
    </citation>
    <scope>NUCLEOTIDE SEQUENCE</scope>
    <source>
        <strain evidence="4">CHK121-14286</strain>
    </source>
</reference>
<sequence>MSIIKVENLTFHYPNTYNNIFENTSFVLDTDWKLGFIGRNGKGKTTFLKLLQGEYPFDGRIVYSVKFDYFPSKIENAEATTETVLQKIAVNAQTWQFEKELSLLQTNKDILQQKFCSLSEGEQTKVLLVGFFLKEGYFHLIDEPTNHLDAFSRQTVANYLKNKKGFIVVSHDRTFLDICTDHILALNRNTLEVQKGNYSSWERNFRYRQSHEQTANEKLTKEIEKMKQDALRKQQWANKIESSKIGEHQGDRGYIGHMSARMAKRAKASESRRQRAIEEKSALLKDVEETPQLKLSALRYRLDRLAEFKNVALFYGEKQVCKEISFEINNGDKIAINGINGSGKSTLLRLIAGKHSDYCGIVNIRPDLTMSCVPQNTSFLKGSLNDFISDSNIDKTLFLTILRKMDFDRQQFDKKMENYSLGQKKKVVLARSLCQKAHLYLWDEPLNYIDLYSRLQIEQLLADSNITMIFVEHDSAFCNAVATKQLHLEKL</sequence>
<keyword evidence="1" id="KW-0547">Nucleotide-binding</keyword>
<dbReference type="PANTHER" id="PTHR42855">
    <property type="entry name" value="ABC TRANSPORTER ATP-BINDING SUBUNIT"/>
    <property type="match status" value="1"/>
</dbReference>
<protein>
    <submittedName>
        <fullName evidence="4">ABC-F type ribosomal protection protein</fullName>
    </submittedName>
</protein>
<dbReference type="SMART" id="SM00382">
    <property type="entry name" value="AAA"/>
    <property type="match status" value="2"/>
</dbReference>
<dbReference type="CDD" id="cd03221">
    <property type="entry name" value="ABCF_EF-3"/>
    <property type="match status" value="2"/>
</dbReference>
<evidence type="ECO:0000313" key="4">
    <source>
        <dbReference type="EMBL" id="HIR65755.1"/>
    </source>
</evidence>
<evidence type="ECO:0000313" key="5">
    <source>
        <dbReference type="Proteomes" id="UP000824200"/>
    </source>
</evidence>
<keyword evidence="2" id="KW-0067">ATP-binding</keyword>